<dbReference type="GO" id="GO:0042056">
    <property type="term" value="F:chemoattractant activity"/>
    <property type="evidence" value="ECO:0000318"/>
    <property type="project" value="GO_Central"/>
</dbReference>
<dbReference type="Bgee" id="ENSECAG00000028294">
    <property type="expression patterns" value="Expressed in trophoblast"/>
</dbReference>
<sequence>MRIHFLFLMLLFFFLMPVSGNGGIINALQKSYWKIRNGQCAVLGCLPKEGQIGCCSVSGERNK</sequence>
<dbReference type="PANTHER" id="PTHR20515">
    <property type="entry name" value="BETA-DEFENSIN"/>
    <property type="match status" value="1"/>
</dbReference>
<organism evidence="4 5">
    <name type="scientific">Equus caballus</name>
    <name type="common">Horse</name>
    <dbReference type="NCBI Taxonomy" id="9796"/>
    <lineage>
        <taxon>Eukaryota</taxon>
        <taxon>Metazoa</taxon>
        <taxon>Chordata</taxon>
        <taxon>Craniata</taxon>
        <taxon>Vertebrata</taxon>
        <taxon>Euteleostomi</taxon>
        <taxon>Mammalia</taxon>
        <taxon>Eutheria</taxon>
        <taxon>Laurasiatheria</taxon>
        <taxon>Perissodactyla</taxon>
        <taxon>Equidae</taxon>
        <taxon>Equus</taxon>
    </lineage>
</organism>
<dbReference type="Gene3D" id="3.10.360.10">
    <property type="entry name" value="Antimicrobial Peptide, Beta-defensin 2, Chain A"/>
    <property type="match status" value="1"/>
</dbReference>
<dbReference type="GO" id="GO:0042742">
    <property type="term" value="P:defense response to bacterium"/>
    <property type="evidence" value="ECO:0000318"/>
    <property type="project" value="GO_Central"/>
</dbReference>
<evidence type="ECO:0000256" key="1">
    <source>
        <dbReference type="ARBA" id="ARBA00004613"/>
    </source>
</evidence>
<feature type="chain" id="PRO_5023805986" evidence="3">
    <location>
        <begin position="21"/>
        <end position="63"/>
    </location>
</feature>
<dbReference type="InParanoid" id="A0A3Q2HIT9"/>
<reference evidence="4" key="3">
    <citation type="submission" date="2025-09" db="UniProtKB">
        <authorList>
            <consortium name="Ensembl"/>
        </authorList>
    </citation>
    <scope>IDENTIFICATION</scope>
    <source>
        <strain evidence="4">Thoroughbred</strain>
    </source>
</reference>
<reference evidence="4 5" key="1">
    <citation type="journal article" date="2009" name="Science">
        <title>Genome sequence, comparative analysis, and population genetics of the domestic horse.</title>
        <authorList>
            <consortium name="Broad Institute Genome Sequencing Platform"/>
            <consortium name="Broad Institute Whole Genome Assembly Team"/>
            <person name="Wade C.M."/>
            <person name="Giulotto E."/>
            <person name="Sigurdsson S."/>
            <person name="Zoli M."/>
            <person name="Gnerre S."/>
            <person name="Imsland F."/>
            <person name="Lear T.L."/>
            <person name="Adelson D.L."/>
            <person name="Bailey E."/>
            <person name="Bellone R.R."/>
            <person name="Bloecker H."/>
            <person name="Distl O."/>
            <person name="Edgar R.C."/>
            <person name="Garber M."/>
            <person name="Leeb T."/>
            <person name="Mauceli E."/>
            <person name="MacLeod J.N."/>
            <person name="Penedo M.C.T."/>
            <person name="Raison J.M."/>
            <person name="Sharpe T."/>
            <person name="Vogel J."/>
            <person name="Andersson L."/>
            <person name="Antczak D.F."/>
            <person name="Biagi T."/>
            <person name="Binns M.M."/>
            <person name="Chowdhary B.P."/>
            <person name="Coleman S.J."/>
            <person name="Della Valle G."/>
            <person name="Fryc S."/>
            <person name="Guerin G."/>
            <person name="Hasegawa T."/>
            <person name="Hill E.W."/>
            <person name="Jurka J."/>
            <person name="Kiialainen A."/>
            <person name="Lindgren G."/>
            <person name="Liu J."/>
            <person name="Magnani E."/>
            <person name="Mickelson J.R."/>
            <person name="Murray J."/>
            <person name="Nergadze S.G."/>
            <person name="Onofrio R."/>
            <person name="Pedroni S."/>
            <person name="Piras M.F."/>
            <person name="Raudsepp T."/>
            <person name="Rocchi M."/>
            <person name="Roeed K.H."/>
            <person name="Ryder O.A."/>
            <person name="Searle S."/>
            <person name="Skow L."/>
            <person name="Swinburne J.E."/>
            <person name="Syvaenen A.C."/>
            <person name="Tozaki T."/>
            <person name="Valberg S.J."/>
            <person name="Vaudin M."/>
            <person name="White J.R."/>
            <person name="Zody M.C."/>
            <person name="Lander E.S."/>
            <person name="Lindblad-Toh K."/>
        </authorList>
    </citation>
    <scope>NUCLEOTIDE SEQUENCE [LARGE SCALE GENOMIC DNA]</scope>
    <source>
        <strain evidence="4 5">Thoroughbred</strain>
    </source>
</reference>
<feature type="signal peptide" evidence="3">
    <location>
        <begin position="1"/>
        <end position="20"/>
    </location>
</feature>
<dbReference type="GeneTree" id="ENSGT00530000064280"/>
<evidence type="ECO:0000313" key="4">
    <source>
        <dbReference type="Ensembl" id="ENSECAP00000034594.2"/>
    </source>
</evidence>
<dbReference type="PANTHER" id="PTHR20515:SF0">
    <property type="entry name" value="BETA-DEFENSIN 103"/>
    <property type="match status" value="1"/>
</dbReference>
<dbReference type="SMR" id="A0A3Q2HIT9"/>
<protein>
    <submittedName>
        <fullName evidence="4">Uncharacterized protein</fullName>
    </submittedName>
</protein>
<accession>A0A3Q2HIT9</accession>
<dbReference type="GO" id="GO:0031731">
    <property type="term" value="F:CCR6 chemokine receptor binding"/>
    <property type="evidence" value="ECO:0000318"/>
    <property type="project" value="GO_Central"/>
</dbReference>
<dbReference type="STRING" id="9796.ENSECAP00000034594"/>
<evidence type="ECO:0000256" key="3">
    <source>
        <dbReference type="SAM" id="SignalP"/>
    </source>
</evidence>
<proteinExistence type="predicted"/>
<keyword evidence="2" id="KW-0964">Secreted</keyword>
<reference evidence="4" key="2">
    <citation type="submission" date="2025-08" db="UniProtKB">
        <authorList>
            <consortium name="Ensembl"/>
        </authorList>
    </citation>
    <scope>IDENTIFICATION</scope>
    <source>
        <strain evidence="4">Thoroughbred</strain>
    </source>
</reference>
<dbReference type="GO" id="GO:0005615">
    <property type="term" value="C:extracellular space"/>
    <property type="evidence" value="ECO:0000318"/>
    <property type="project" value="GO_Central"/>
</dbReference>
<evidence type="ECO:0000256" key="2">
    <source>
        <dbReference type="ARBA" id="ARBA00022525"/>
    </source>
</evidence>
<dbReference type="PaxDb" id="9796-ENSECAP00000034594"/>
<dbReference type="AlphaFoldDB" id="A0A3Q2HIT9"/>
<dbReference type="OMA" id="SERPHHP"/>
<dbReference type="GO" id="GO:0060326">
    <property type="term" value="P:cell chemotaxis"/>
    <property type="evidence" value="ECO:0000318"/>
    <property type="project" value="GO_Central"/>
</dbReference>
<comment type="subcellular location">
    <subcellularLocation>
        <location evidence="1">Secreted</location>
    </subcellularLocation>
</comment>
<keyword evidence="5" id="KW-1185">Reference proteome</keyword>
<keyword evidence="3" id="KW-0732">Signal</keyword>
<evidence type="ECO:0000313" key="5">
    <source>
        <dbReference type="Proteomes" id="UP000002281"/>
    </source>
</evidence>
<name>A0A3Q2HIT9_HORSE</name>
<dbReference type="Proteomes" id="UP000002281">
    <property type="component" value="Chromosome 27"/>
</dbReference>
<dbReference type="Ensembl" id="ENSECAT00000063633.2">
    <property type="protein sequence ID" value="ENSECAP00000034594.2"/>
    <property type="gene ID" value="ENSECAG00000028294.2"/>
</dbReference>